<dbReference type="EC" id="3.5.2.6" evidence="3 6"/>
<dbReference type="InterPro" id="IPR045155">
    <property type="entry name" value="Beta-lactam_cat"/>
</dbReference>
<keyword evidence="4 6" id="KW-0378">Hydrolase</keyword>
<comment type="caution">
    <text evidence="9">The sequence shown here is derived from an EMBL/GenBank/DDBJ whole genome shotgun (WGS) entry which is preliminary data.</text>
</comment>
<dbReference type="PANTHER" id="PTHR35333">
    <property type="entry name" value="BETA-LACTAMASE"/>
    <property type="match status" value="1"/>
</dbReference>
<evidence type="ECO:0000256" key="3">
    <source>
        <dbReference type="ARBA" id="ARBA00012865"/>
    </source>
</evidence>
<keyword evidence="7" id="KW-0732">Signal</keyword>
<evidence type="ECO:0000256" key="4">
    <source>
        <dbReference type="ARBA" id="ARBA00022801"/>
    </source>
</evidence>
<evidence type="ECO:0000256" key="6">
    <source>
        <dbReference type="RuleBase" id="RU361140"/>
    </source>
</evidence>
<dbReference type="NCBIfam" id="NF033103">
    <property type="entry name" value="bla_class_A"/>
    <property type="match status" value="1"/>
</dbReference>
<reference evidence="10" key="1">
    <citation type="submission" date="2023-07" db="EMBL/GenBank/DDBJ databases">
        <title>Duganella aceri sp. nov., isolated from tree sap.</title>
        <authorList>
            <person name="Kim I.S."/>
        </authorList>
    </citation>
    <scope>NUCLEOTIDE SEQUENCE [LARGE SCALE GENOMIC DNA]</scope>
    <source>
        <strain evidence="10">SAP-35</strain>
    </source>
</reference>
<dbReference type="PROSITE" id="PS00146">
    <property type="entry name" value="BETA_LACTAMASE_A"/>
    <property type="match status" value="1"/>
</dbReference>
<feature type="domain" description="Beta-lactamase class A catalytic" evidence="8">
    <location>
        <begin position="45"/>
        <end position="257"/>
    </location>
</feature>
<dbReference type="InterPro" id="IPR023650">
    <property type="entry name" value="Beta-lactam_class-A_AS"/>
</dbReference>
<proteinExistence type="inferred from homology"/>
<dbReference type="InterPro" id="IPR012338">
    <property type="entry name" value="Beta-lactam/transpept-like"/>
</dbReference>
<dbReference type="RefSeq" id="WP_166106149.1">
    <property type="nucleotide sequence ID" value="NZ_JAADJT010000008.1"/>
</dbReference>
<evidence type="ECO:0000256" key="7">
    <source>
        <dbReference type="SAM" id="SignalP"/>
    </source>
</evidence>
<feature type="signal peptide" evidence="7">
    <location>
        <begin position="1"/>
        <end position="22"/>
    </location>
</feature>
<organism evidence="9 10">
    <name type="scientific">Duganella aceris</name>
    <dbReference type="NCBI Taxonomy" id="2703883"/>
    <lineage>
        <taxon>Bacteria</taxon>
        <taxon>Pseudomonadati</taxon>
        <taxon>Pseudomonadota</taxon>
        <taxon>Betaproteobacteria</taxon>
        <taxon>Burkholderiales</taxon>
        <taxon>Oxalobacteraceae</taxon>
        <taxon>Telluria group</taxon>
        <taxon>Duganella</taxon>
    </lineage>
</organism>
<dbReference type="SUPFAM" id="SSF56601">
    <property type="entry name" value="beta-lactamase/transpeptidase-like"/>
    <property type="match status" value="1"/>
</dbReference>
<dbReference type="PANTHER" id="PTHR35333:SF3">
    <property type="entry name" value="BETA-LACTAMASE-TYPE TRANSPEPTIDASE FOLD CONTAINING PROTEIN"/>
    <property type="match status" value="1"/>
</dbReference>
<sequence>MTHSPFRRSLLLALAAAPLARAAEPPSPEARLARLEQASGGRLGVAAIHTGDGRVLAHRGDERFPFCSTFKMMLAAAVLARDPALLTKRIRYTKDDLVPHAPVTARHLDDGMTVAELCAATLQYSDNPAANLLMKQIGGPAAVTAYARSIGDAEFRQERWETELNSAIPGDPRDTTTPAAMARSLHKLVLGDALPPPQRQQLKDWMLGNTTGATRIRAGVPAAWPLADKTGAGDYGTVNDIAVVWPPGAAPIVLAVYLTQPGKDDKIRPEFHGEVAKIVIEAFKVG</sequence>
<accession>A0ABX0FPG8</accession>
<name>A0ABX0FPG8_9BURK</name>
<evidence type="ECO:0000313" key="10">
    <source>
        <dbReference type="Proteomes" id="UP000666369"/>
    </source>
</evidence>
<protein>
    <recommendedName>
        <fullName evidence="3 6">Beta-lactamase</fullName>
        <ecNumber evidence="3 6">3.5.2.6</ecNumber>
    </recommendedName>
</protein>
<evidence type="ECO:0000256" key="5">
    <source>
        <dbReference type="ARBA" id="ARBA00023251"/>
    </source>
</evidence>
<evidence type="ECO:0000259" key="8">
    <source>
        <dbReference type="Pfam" id="PF13354"/>
    </source>
</evidence>
<feature type="chain" id="PRO_5046167632" description="Beta-lactamase" evidence="7">
    <location>
        <begin position="23"/>
        <end position="286"/>
    </location>
</feature>
<dbReference type="Pfam" id="PF13354">
    <property type="entry name" value="Beta-lactamase2"/>
    <property type="match status" value="1"/>
</dbReference>
<dbReference type="PRINTS" id="PR00118">
    <property type="entry name" value="BLACTAMASEA"/>
</dbReference>
<evidence type="ECO:0000256" key="2">
    <source>
        <dbReference type="ARBA" id="ARBA00009009"/>
    </source>
</evidence>
<dbReference type="EMBL" id="JAADJT010000008">
    <property type="protein sequence ID" value="NGZ86372.1"/>
    <property type="molecule type" value="Genomic_DNA"/>
</dbReference>
<evidence type="ECO:0000256" key="1">
    <source>
        <dbReference type="ARBA" id="ARBA00001526"/>
    </source>
</evidence>
<keyword evidence="5 6" id="KW-0046">Antibiotic resistance</keyword>
<evidence type="ECO:0000313" key="9">
    <source>
        <dbReference type="EMBL" id="NGZ86372.1"/>
    </source>
</evidence>
<comment type="catalytic activity">
    <reaction evidence="1 6">
        <text>a beta-lactam + H2O = a substituted beta-amino acid</text>
        <dbReference type="Rhea" id="RHEA:20401"/>
        <dbReference type="ChEBI" id="CHEBI:15377"/>
        <dbReference type="ChEBI" id="CHEBI:35627"/>
        <dbReference type="ChEBI" id="CHEBI:140347"/>
        <dbReference type="EC" id="3.5.2.6"/>
    </reaction>
</comment>
<gene>
    <name evidence="9" type="primary">bla</name>
    <name evidence="9" type="ORF">GW587_19190</name>
</gene>
<comment type="similarity">
    <text evidence="2 6">Belongs to the class-A beta-lactamase family.</text>
</comment>
<keyword evidence="10" id="KW-1185">Reference proteome</keyword>
<dbReference type="InterPro" id="IPR000871">
    <property type="entry name" value="Beta-lactam_class-A"/>
</dbReference>
<dbReference type="Gene3D" id="3.40.710.10">
    <property type="entry name" value="DD-peptidase/beta-lactamase superfamily"/>
    <property type="match status" value="1"/>
</dbReference>
<dbReference type="Proteomes" id="UP000666369">
    <property type="component" value="Unassembled WGS sequence"/>
</dbReference>